<keyword evidence="2" id="KW-0449">Lipoprotein</keyword>
<feature type="region of interest" description="Disordered" evidence="1">
    <location>
        <begin position="221"/>
        <end position="265"/>
    </location>
</feature>
<evidence type="ECO:0000313" key="2">
    <source>
        <dbReference type="EMBL" id="ATZ95439.1"/>
    </source>
</evidence>
<dbReference type="AlphaFoldDB" id="A0A2K8QPJ0"/>
<gene>
    <name evidence="2" type="ORF">CVE23_16480</name>
</gene>
<keyword evidence="3" id="KW-1185">Reference proteome</keyword>
<dbReference type="KEGG" id="dfn:CVE23_16480"/>
<sequence length="265" mass="30146">MIARLLSLLSLRGPVMLLSGPEAVAALKKLLILPWLFLMAVLLAGCAQDNDNTPAERRGTEIVSPPKEQVADYRTMSCGRLWQLHNTDAMNNALYWLRVMDCASRMTPAQARQQTLLVGENDWSGLFRQAILLDNAETTVQERRQIIEQLNRHRLNVPLTLLPLFQVWLDKQNLMLTLADERQRFQRTQENSDKQLEVMHEQQNQLQSQLEATTRKLENLTDIERQLSSRKPVQGDLPDGEGRRAVKSGESETPPAVVKKGMKSE</sequence>
<proteinExistence type="predicted"/>
<evidence type="ECO:0000256" key="1">
    <source>
        <dbReference type="SAM" id="MobiDB-lite"/>
    </source>
</evidence>
<accession>A0A2K8QPJ0</accession>
<feature type="region of interest" description="Disordered" evidence="1">
    <location>
        <begin position="188"/>
        <end position="208"/>
    </location>
</feature>
<dbReference type="GeneID" id="66565915"/>
<organism evidence="2 3">
    <name type="scientific">Dickeya fangzhongdai</name>
    <dbReference type="NCBI Taxonomy" id="1778540"/>
    <lineage>
        <taxon>Bacteria</taxon>
        <taxon>Pseudomonadati</taxon>
        <taxon>Pseudomonadota</taxon>
        <taxon>Gammaproteobacteria</taxon>
        <taxon>Enterobacterales</taxon>
        <taxon>Pectobacteriaceae</taxon>
        <taxon>Dickeya</taxon>
    </lineage>
</organism>
<protein>
    <submittedName>
        <fullName evidence="2">Two-component system QseEF-associated lipoprotein QseG</fullName>
    </submittedName>
</protein>
<dbReference type="EMBL" id="CP025003">
    <property type="protein sequence ID" value="ATZ95439.1"/>
    <property type="molecule type" value="Genomic_DNA"/>
</dbReference>
<dbReference type="NCBIfam" id="NF007997">
    <property type="entry name" value="PRK10722.1"/>
    <property type="match status" value="1"/>
</dbReference>
<dbReference type="Proteomes" id="UP000231901">
    <property type="component" value="Chromosome"/>
</dbReference>
<reference evidence="3" key="1">
    <citation type="journal article" date="2018" name="Genome Announc.">
        <title>Complete genome sequence of a Dickeya fangzhongdai type strain causing bleeding canker of pear tree trunks.</title>
        <authorList>
            <person name="Zhao Y."/>
            <person name="Tian Y."/>
            <person name="Li X."/>
            <person name="Hu B."/>
        </authorList>
    </citation>
    <scope>NUCLEOTIDE SEQUENCE [LARGE SCALE GENOMIC DNA]</scope>
    <source>
        <strain evidence="3">DSM 101947</strain>
    </source>
</reference>
<feature type="compositionally biased region" description="Basic and acidic residues" evidence="1">
    <location>
        <begin position="190"/>
        <end position="200"/>
    </location>
</feature>
<dbReference type="OrthoDB" id="6485482at2"/>
<name>A0A2K8QPJ0_9GAMM</name>
<evidence type="ECO:0000313" key="3">
    <source>
        <dbReference type="Proteomes" id="UP000231901"/>
    </source>
</evidence>
<dbReference type="Pfam" id="PF13942">
    <property type="entry name" value="Lipoprotein_20"/>
    <property type="match status" value="1"/>
</dbReference>
<dbReference type="InterPro" id="IPR025262">
    <property type="entry name" value="QseG"/>
</dbReference>
<dbReference type="RefSeq" id="WP_038919876.1">
    <property type="nucleotide sequence ID" value="NZ_BMJF01000006.1"/>
</dbReference>
<feature type="compositionally biased region" description="Basic and acidic residues" evidence="1">
    <location>
        <begin position="240"/>
        <end position="250"/>
    </location>
</feature>